<reference evidence="5" key="1">
    <citation type="journal article" date="2014" name="Mitochondrial DNA">
        <title>Complete mitochondrial genome of sublittoral macroalga Rhodymenia pseudopalmata (Rhodymeniales, Rhodophyta).</title>
        <authorList>
            <person name="Kim K.M."/>
            <person name="Yang E.C."/>
            <person name="Yi G."/>
            <person name="Yoon H.S."/>
        </authorList>
    </citation>
    <scope>NUCLEOTIDE SEQUENCE</scope>
</reference>
<dbReference type="CDD" id="cd01433">
    <property type="entry name" value="Ribosomal_L16_L10e"/>
    <property type="match status" value="1"/>
</dbReference>
<dbReference type="InterPro" id="IPR020798">
    <property type="entry name" value="Ribosomal_uL16_CS"/>
</dbReference>
<dbReference type="Gene3D" id="3.90.1170.10">
    <property type="entry name" value="Ribosomal protein L10e/L16"/>
    <property type="match status" value="1"/>
</dbReference>
<dbReference type="InterPro" id="IPR000114">
    <property type="entry name" value="Ribosomal_uL16_bact-type"/>
</dbReference>
<dbReference type="GO" id="GO:0005762">
    <property type="term" value="C:mitochondrial large ribosomal subunit"/>
    <property type="evidence" value="ECO:0007669"/>
    <property type="project" value="TreeGrafter"/>
</dbReference>
<sequence length="136" mass="15960">MRIDKKTHNKYSNKISQPNHLLRFGRFGIKTTNFGRITRNQINSIERDLICKLRVLTNSKNTKFWNCIILNLNLTKLSLESRMGKGKGNIYTKAIFLKPGTVIFEFDKISFQHIQEVFEFIKKKMPAKITLLSRQL</sequence>
<protein>
    <submittedName>
        <fullName evidence="5">Ribosomal protein L16</fullName>
    </submittedName>
</protein>
<evidence type="ECO:0000256" key="1">
    <source>
        <dbReference type="ARBA" id="ARBA00008931"/>
    </source>
</evidence>
<dbReference type="PROSITE" id="PS00701">
    <property type="entry name" value="RIBOSOMAL_L16_2"/>
    <property type="match status" value="1"/>
</dbReference>
<dbReference type="Pfam" id="PF00252">
    <property type="entry name" value="Ribosomal_L16"/>
    <property type="match status" value="1"/>
</dbReference>
<evidence type="ECO:0000256" key="4">
    <source>
        <dbReference type="RuleBase" id="RU004413"/>
    </source>
</evidence>
<proteinExistence type="inferred from homology"/>
<dbReference type="GeneID" id="18129111"/>
<geneLocation type="mitochondrion" evidence="5"/>
<dbReference type="InterPro" id="IPR016180">
    <property type="entry name" value="Ribosomal_uL16_dom"/>
</dbReference>
<dbReference type="EMBL" id="KC875852">
    <property type="protein sequence ID" value="AGO19259.1"/>
    <property type="molecule type" value="Genomic_DNA"/>
</dbReference>
<dbReference type="PANTHER" id="PTHR12220:SF13">
    <property type="entry name" value="LARGE RIBOSOMAL SUBUNIT PROTEIN UL16M"/>
    <property type="match status" value="1"/>
</dbReference>
<evidence type="ECO:0000313" key="5">
    <source>
        <dbReference type="EMBL" id="AGO19259.1"/>
    </source>
</evidence>
<accession>V9NFF1</accession>
<keyword evidence="5" id="KW-0496">Mitochondrion</keyword>
<dbReference type="GO" id="GO:0032543">
    <property type="term" value="P:mitochondrial translation"/>
    <property type="evidence" value="ECO:0007669"/>
    <property type="project" value="TreeGrafter"/>
</dbReference>
<evidence type="ECO:0000256" key="2">
    <source>
        <dbReference type="ARBA" id="ARBA00022980"/>
    </source>
</evidence>
<name>V9NFF1_RHOPU</name>
<dbReference type="InterPro" id="IPR036920">
    <property type="entry name" value="Ribosomal_uL16_sf"/>
</dbReference>
<dbReference type="InterPro" id="IPR047873">
    <property type="entry name" value="Ribosomal_uL16"/>
</dbReference>
<dbReference type="GO" id="GO:0019843">
    <property type="term" value="F:rRNA binding"/>
    <property type="evidence" value="ECO:0007669"/>
    <property type="project" value="InterPro"/>
</dbReference>
<dbReference type="PRINTS" id="PR00060">
    <property type="entry name" value="RIBOSOMALL16"/>
</dbReference>
<dbReference type="AlphaFoldDB" id="V9NFF1"/>
<keyword evidence="2 4" id="KW-0689">Ribosomal protein</keyword>
<comment type="similarity">
    <text evidence="1 4">Belongs to the universal ribosomal protein uL16 family.</text>
</comment>
<dbReference type="RefSeq" id="YP_008994207.1">
    <property type="nucleotide sequence ID" value="NC_023252.1"/>
</dbReference>
<gene>
    <name evidence="5" type="primary">rpl16</name>
    <name evidence="5" type="ORF">Rhody.mt.03</name>
</gene>
<dbReference type="PANTHER" id="PTHR12220">
    <property type="entry name" value="50S/60S RIBOSOMAL PROTEIN L16"/>
    <property type="match status" value="1"/>
</dbReference>
<organism evidence="5">
    <name type="scientific">Rhodymenia pseudopalmata</name>
    <name type="common">Red alga</name>
    <dbReference type="NCBI Taxonomy" id="31502"/>
    <lineage>
        <taxon>Eukaryota</taxon>
        <taxon>Rhodophyta</taxon>
        <taxon>Florideophyceae</taxon>
        <taxon>Rhodymeniophycidae</taxon>
        <taxon>Rhodymeniales</taxon>
        <taxon>Rhodymeniaceae</taxon>
        <taxon>Rhodymenia</taxon>
    </lineage>
</organism>
<evidence type="ECO:0000256" key="3">
    <source>
        <dbReference type="ARBA" id="ARBA00023274"/>
    </source>
</evidence>
<keyword evidence="3 4" id="KW-0687">Ribonucleoprotein</keyword>
<dbReference type="GO" id="GO:0003735">
    <property type="term" value="F:structural constituent of ribosome"/>
    <property type="evidence" value="ECO:0007669"/>
    <property type="project" value="InterPro"/>
</dbReference>
<dbReference type="SUPFAM" id="SSF54686">
    <property type="entry name" value="Ribosomal protein L16p/L10e"/>
    <property type="match status" value="1"/>
</dbReference>